<keyword evidence="2" id="KW-1185">Reference proteome</keyword>
<sequence length="227" mass="25242">MRLRTVPLTPQRAYNPGMAVPNLYVTRPHEFESPAAAYPASADTTAPCASSPHLRQPIFPQRDLSFLSDALGTLSQSAYYDDCSDTRGFHSLPPEPVDDTTNFESCALPPSVDTTFTPTTPLLRDSRNEPFLRSPATWPDSVCLYCNVPNCGLTYEAHIRMLREVLQELARPLPSSQSTCCLACLDHSDSQWFHTCARKEHIASQRTMNLQDLPEPNFLNPFGVNLG</sequence>
<dbReference type="InParanoid" id="A0A165ZKG4"/>
<dbReference type="EMBL" id="KV426266">
    <property type="protein sequence ID" value="KZV83539.1"/>
    <property type="molecule type" value="Genomic_DNA"/>
</dbReference>
<proteinExistence type="predicted"/>
<organism evidence="1 2">
    <name type="scientific">Exidia glandulosa HHB12029</name>
    <dbReference type="NCBI Taxonomy" id="1314781"/>
    <lineage>
        <taxon>Eukaryota</taxon>
        <taxon>Fungi</taxon>
        <taxon>Dikarya</taxon>
        <taxon>Basidiomycota</taxon>
        <taxon>Agaricomycotina</taxon>
        <taxon>Agaricomycetes</taxon>
        <taxon>Auriculariales</taxon>
        <taxon>Exidiaceae</taxon>
        <taxon>Exidia</taxon>
    </lineage>
</organism>
<evidence type="ECO:0000313" key="2">
    <source>
        <dbReference type="Proteomes" id="UP000077266"/>
    </source>
</evidence>
<gene>
    <name evidence="1" type="ORF">EXIGLDRAFT_310385</name>
</gene>
<protein>
    <submittedName>
        <fullName evidence="1">Uncharacterized protein</fullName>
    </submittedName>
</protein>
<name>A0A165ZKG4_EXIGL</name>
<accession>A0A165ZKG4</accession>
<dbReference type="AlphaFoldDB" id="A0A165ZKG4"/>
<evidence type="ECO:0000313" key="1">
    <source>
        <dbReference type="EMBL" id="KZV83539.1"/>
    </source>
</evidence>
<dbReference type="Proteomes" id="UP000077266">
    <property type="component" value="Unassembled WGS sequence"/>
</dbReference>
<reference evidence="1 2" key="1">
    <citation type="journal article" date="2016" name="Mol. Biol. Evol.">
        <title>Comparative Genomics of Early-Diverging Mushroom-Forming Fungi Provides Insights into the Origins of Lignocellulose Decay Capabilities.</title>
        <authorList>
            <person name="Nagy L.G."/>
            <person name="Riley R."/>
            <person name="Tritt A."/>
            <person name="Adam C."/>
            <person name="Daum C."/>
            <person name="Floudas D."/>
            <person name="Sun H."/>
            <person name="Yadav J.S."/>
            <person name="Pangilinan J."/>
            <person name="Larsson K.H."/>
            <person name="Matsuura K."/>
            <person name="Barry K."/>
            <person name="Labutti K."/>
            <person name="Kuo R."/>
            <person name="Ohm R.A."/>
            <person name="Bhattacharya S.S."/>
            <person name="Shirouzu T."/>
            <person name="Yoshinaga Y."/>
            <person name="Martin F.M."/>
            <person name="Grigoriev I.V."/>
            <person name="Hibbett D.S."/>
        </authorList>
    </citation>
    <scope>NUCLEOTIDE SEQUENCE [LARGE SCALE GENOMIC DNA]</scope>
    <source>
        <strain evidence="1 2">HHB12029</strain>
    </source>
</reference>